<evidence type="ECO:0000256" key="1">
    <source>
        <dbReference type="SAM" id="SignalP"/>
    </source>
</evidence>
<dbReference type="RefSeq" id="WP_119372280.1">
    <property type="nucleotide sequence ID" value="NZ_CP040792.1"/>
</dbReference>
<name>A0ABX9NAI7_9MICO</name>
<dbReference type="InterPro" id="IPR006311">
    <property type="entry name" value="TAT_signal"/>
</dbReference>
<gene>
    <name evidence="2" type="ORF">DZF98_01695</name>
</gene>
<evidence type="ECO:0000313" key="3">
    <source>
        <dbReference type="Proteomes" id="UP000265355"/>
    </source>
</evidence>
<dbReference type="PROSITE" id="PS51318">
    <property type="entry name" value="TAT"/>
    <property type="match status" value="1"/>
</dbReference>
<dbReference type="InterPro" id="IPR008969">
    <property type="entry name" value="CarboxyPept-like_regulatory"/>
</dbReference>
<keyword evidence="3" id="KW-1185">Reference proteome</keyword>
<organism evidence="2 3">
    <name type="scientific">Clavibacter californiensis</name>
    <dbReference type="NCBI Taxonomy" id="1401995"/>
    <lineage>
        <taxon>Bacteria</taxon>
        <taxon>Bacillati</taxon>
        <taxon>Actinomycetota</taxon>
        <taxon>Actinomycetes</taxon>
        <taxon>Micrococcales</taxon>
        <taxon>Microbacteriaceae</taxon>
        <taxon>Clavibacter</taxon>
    </lineage>
</organism>
<comment type="caution">
    <text evidence="2">The sequence shown here is derived from an EMBL/GenBank/DDBJ whole genome shotgun (WGS) entry which is preliminary data.</text>
</comment>
<dbReference type="Gene3D" id="2.60.40.1120">
    <property type="entry name" value="Carboxypeptidase-like, regulatory domain"/>
    <property type="match status" value="2"/>
</dbReference>
<dbReference type="Proteomes" id="UP000265355">
    <property type="component" value="Unassembled WGS sequence"/>
</dbReference>
<dbReference type="SUPFAM" id="SSF49464">
    <property type="entry name" value="Carboxypeptidase regulatory domain-like"/>
    <property type="match status" value="2"/>
</dbReference>
<dbReference type="Pfam" id="PF13620">
    <property type="entry name" value="CarboxypepD_reg"/>
    <property type="match status" value="1"/>
</dbReference>
<dbReference type="EMBL" id="QWEE01000011">
    <property type="protein sequence ID" value="RII94347.1"/>
    <property type="molecule type" value="Genomic_DNA"/>
</dbReference>
<keyword evidence="1" id="KW-0732">Signal</keyword>
<feature type="chain" id="PRO_5047349580" evidence="1">
    <location>
        <begin position="24"/>
        <end position="1037"/>
    </location>
</feature>
<sequence length="1037" mass="105587">MTTARRRALVGLLSLALVASAQAGMATSAVAADAPAASTTAVGTAAVTFTTAPQPSITGTAQVGSTLFAVTGTWAPQPDSFTFKWWSNGVAISGATGSAYTLVAADLGKKITLTVTANKAGYTSLAKSSAATATVAAAPSPVAFTTVPTPTITGTPKVGTPLTAATGTWAPVPTTFAYRWFVANVAVTGATASTYTPVAADVGKRITVTVTGSRSGYTTAAKTSAASAAVVAAPVTTPSTFTTVPTPTISGTAQVGSTLTAAPGTWAPVPTTFSYRWFVANVAVSGATASTYAPVAADLGKRITVTVTGSRSGYTSASKTSAASAAVVAAPVTSPSTFTTVPTPTIVGTAQVGATLTAAPGTWAPVPTTFTYRWFASNVAISGATASTYVPVAADVGKRITVTVTGTLSGYTSASKTSAGSAAVIAAPAAKAFTVASAPTVTGSASVGGVLTAATGSWTPTPAFTYQWTVGTTAITGATGSTYTVGTADLGKTITVTITAKLAGYVTTSKTSVATAAVGKPAIASTQPVIVGDAKVGYTLRIVPGLWTPKPTFTYVWYANDVKIPGATANEYVVTAAEVGKRITATAVGTASGFSTTARTSARTAAVVAENVQLPQQPWNATVTGSVYLGSVSPENLITDGYIEVTDPDYGWDKAGTQFTGGSFSITDLRPGEYSLRAYVEVAGEYIEQYLGPTRDYRAAQTFAVQADGTVRIDMVVKRAATVSGTVTAADGSPVENALVTVTGATEEDWYGGSAYTDYFGRFTVRDIQPGAYKVQYSAPSPNPSGLTGEWYGDADDEGSATVVTVANWSQTVLGINTVLDAGARVTGWIYDSSYASVANATVYLVPTSSAVEGSTPYSARNVQTDASGNFEMTGIVPGDYYAYVSATRYSAPALASQWVGGTGTLATASVYRATRGTQMSSVYAQLAISPSVTTTVTGLAAAGWDSDYTIVNLYQGGVVKYSEYSWYGAAAFIKDIAPGTYQVAVTYHRGTEKKAYWWNGGTYADKSEIVVRAGDSISIVAKAVTRVAPAGAQLVR</sequence>
<dbReference type="Gene3D" id="2.60.40.2700">
    <property type="match status" value="6"/>
</dbReference>
<protein>
    <submittedName>
        <fullName evidence="2">Carboxypeptidase regulatory-like domain-containing protein</fullName>
    </submittedName>
</protein>
<reference evidence="2 3" key="1">
    <citation type="submission" date="2018-08" db="EMBL/GenBank/DDBJ databases">
        <title>Genome Sequence of Clavibacter michiganensis Subspecies type strains, and the Atypical Peach-Colored Strains Isolated from Tomato.</title>
        <authorList>
            <person name="Osdaghi E."/>
            <person name="Portier P."/>
            <person name="Briand M."/>
            <person name="Jacques M.-A."/>
        </authorList>
    </citation>
    <scope>NUCLEOTIDE SEQUENCE [LARGE SCALE GENOMIC DNA]</scope>
    <source>
        <strain evidence="2 3">CFBP 8216</strain>
    </source>
</reference>
<evidence type="ECO:0000313" key="2">
    <source>
        <dbReference type="EMBL" id="RII94347.1"/>
    </source>
</evidence>
<accession>A0ABX9NAI7</accession>
<feature type="signal peptide" evidence="1">
    <location>
        <begin position="1"/>
        <end position="23"/>
    </location>
</feature>
<proteinExistence type="predicted"/>